<feature type="domain" description="Sdz-33 F-box" evidence="1">
    <location>
        <begin position="204"/>
        <end position="255"/>
    </location>
</feature>
<dbReference type="RefSeq" id="XP_003114814.2">
    <property type="nucleotide sequence ID" value="XM_003114766.2"/>
</dbReference>
<evidence type="ECO:0000313" key="2">
    <source>
        <dbReference type="EMBL" id="KAF1769788.1"/>
    </source>
</evidence>
<name>A0A6A5HPE3_CAERE</name>
<dbReference type="CTD" id="9817856"/>
<evidence type="ECO:0000259" key="1">
    <source>
        <dbReference type="Pfam" id="PF07735"/>
    </source>
</evidence>
<dbReference type="EMBL" id="WUAV01000001">
    <property type="protein sequence ID" value="KAF1769788.1"/>
    <property type="molecule type" value="Genomic_DNA"/>
</dbReference>
<dbReference type="InterPro" id="IPR012885">
    <property type="entry name" value="F-box_Sdz-33"/>
</dbReference>
<proteinExistence type="predicted"/>
<comment type="caution">
    <text evidence="2">The sequence shown here is derived from an EMBL/GenBank/DDBJ whole genome shotgun (WGS) entry which is preliminary data.</text>
</comment>
<accession>A0A6A5HPE3</accession>
<dbReference type="AlphaFoldDB" id="A0A6A5HPE3"/>
<dbReference type="Pfam" id="PF07735">
    <property type="entry name" value="FBA_2"/>
    <property type="match status" value="1"/>
</dbReference>
<dbReference type="KEGG" id="crq:GCK72_001605"/>
<organism evidence="2 3">
    <name type="scientific">Caenorhabditis remanei</name>
    <name type="common">Caenorhabditis vulgaris</name>
    <dbReference type="NCBI Taxonomy" id="31234"/>
    <lineage>
        <taxon>Eukaryota</taxon>
        <taxon>Metazoa</taxon>
        <taxon>Ecdysozoa</taxon>
        <taxon>Nematoda</taxon>
        <taxon>Chromadorea</taxon>
        <taxon>Rhabditida</taxon>
        <taxon>Rhabditina</taxon>
        <taxon>Rhabditomorpha</taxon>
        <taxon>Rhabditoidea</taxon>
        <taxon>Rhabditidae</taxon>
        <taxon>Peloderinae</taxon>
        <taxon>Caenorhabditis</taxon>
    </lineage>
</organism>
<gene>
    <name evidence="2" type="ORF">GCK72_001605</name>
</gene>
<evidence type="ECO:0000313" key="3">
    <source>
        <dbReference type="Proteomes" id="UP000483820"/>
    </source>
</evidence>
<dbReference type="GeneID" id="9817856"/>
<sequence>MTTEPLPILLFPTLVQKLVIQEMDPFNQMDLSKCSIRCKNTVKSSCKNQWSAVIKIRNHINIKLYKKNDSSKYWNIIITDKNPSELPEISPELQEMTRIIQSDDEISKMEEAISSHHDILKLHSIAMAFLEFGKHQNEIERVLKFLNTDLPKIEMMYLGIKDPVRNLTASEYKCLLENSFSIENIHIETEIENPDKLPVTLNVNMFSNYSRWVKLEDIHSLNCNALMLKCTLFKNDNVVEFVRFWLNGGNPGIREFIFQMENIDYEYIGRSLGAEARDPELVRTFTDYFGMEAKVFGGFDIRRESDQMLATIYLDVNCSCGSCLAFVVWKDLVYHFSPLCTALSIKELIKKYGSTGRLAELNPPANLI</sequence>
<reference evidence="2 3" key="1">
    <citation type="submission" date="2019-12" db="EMBL/GenBank/DDBJ databases">
        <title>Chromosome-level assembly of the Caenorhabditis remanei genome.</title>
        <authorList>
            <person name="Teterina A.A."/>
            <person name="Willis J.H."/>
            <person name="Phillips P.C."/>
        </authorList>
    </citation>
    <scope>NUCLEOTIDE SEQUENCE [LARGE SCALE GENOMIC DNA]</scope>
    <source>
        <strain evidence="2 3">PX506</strain>
        <tissue evidence="2">Whole organism</tissue>
    </source>
</reference>
<protein>
    <recommendedName>
        <fullName evidence="1">Sdz-33 F-box domain-containing protein</fullName>
    </recommendedName>
</protein>
<dbReference type="PANTHER" id="PTHR21503:SF8">
    <property type="entry name" value="F-BOX ASSOCIATED DOMAIN-CONTAINING PROTEIN-RELATED"/>
    <property type="match status" value="1"/>
</dbReference>
<dbReference type="PANTHER" id="PTHR21503">
    <property type="entry name" value="F-BOX-CONTAINING HYPOTHETICAL PROTEIN C.ELEGANS"/>
    <property type="match status" value="1"/>
</dbReference>
<dbReference type="Proteomes" id="UP000483820">
    <property type="component" value="Chromosome I"/>
</dbReference>